<dbReference type="Proteomes" id="UP001162060">
    <property type="component" value="Unassembled WGS sequence"/>
</dbReference>
<evidence type="ECO:0000313" key="1">
    <source>
        <dbReference type="EMBL" id="CAK7947447.1"/>
    </source>
</evidence>
<sequence length="72" mass="8720">MTELWKARRLGLKLDKEIQQLQVTLSELDTVRPKKTTYIKRANVFFLEQRDAIVQTKKNELKDKEKMRPEFR</sequence>
<reference evidence="1" key="1">
    <citation type="submission" date="2024-01" db="EMBL/GenBank/DDBJ databases">
        <authorList>
            <person name="Webb A."/>
        </authorList>
    </citation>
    <scope>NUCLEOTIDE SEQUENCE</scope>
    <source>
        <strain evidence="1">Pm1</strain>
    </source>
</reference>
<dbReference type="AlphaFoldDB" id="A0AAV1VMF8"/>
<protein>
    <submittedName>
        <fullName evidence="1">Uncharacterized protein</fullName>
    </submittedName>
</protein>
<gene>
    <name evidence="1" type="ORF">PM001_LOCUS32597</name>
</gene>
<dbReference type="EMBL" id="CAKLBY020000378">
    <property type="protein sequence ID" value="CAK7947447.1"/>
    <property type="molecule type" value="Genomic_DNA"/>
</dbReference>
<evidence type="ECO:0000313" key="2">
    <source>
        <dbReference type="Proteomes" id="UP001162060"/>
    </source>
</evidence>
<organism evidence="1 2">
    <name type="scientific">Peronospora matthiolae</name>
    <dbReference type="NCBI Taxonomy" id="2874970"/>
    <lineage>
        <taxon>Eukaryota</taxon>
        <taxon>Sar</taxon>
        <taxon>Stramenopiles</taxon>
        <taxon>Oomycota</taxon>
        <taxon>Peronosporomycetes</taxon>
        <taxon>Peronosporales</taxon>
        <taxon>Peronosporaceae</taxon>
        <taxon>Peronospora</taxon>
    </lineage>
</organism>
<comment type="caution">
    <text evidence="1">The sequence shown here is derived from an EMBL/GenBank/DDBJ whole genome shotgun (WGS) entry which is preliminary data.</text>
</comment>
<accession>A0AAV1VMF8</accession>
<name>A0AAV1VMF8_9STRA</name>
<proteinExistence type="predicted"/>